<dbReference type="RefSeq" id="WP_144851238.1">
    <property type="nucleotide sequence ID" value="NZ_VMRJ01000005.1"/>
</dbReference>
<dbReference type="Pfam" id="PF00106">
    <property type="entry name" value="adh_short"/>
    <property type="match status" value="1"/>
</dbReference>
<dbReference type="PANTHER" id="PTHR44196:SF1">
    <property type="entry name" value="DEHYDROGENASE_REDUCTASE SDR FAMILY MEMBER 7B"/>
    <property type="match status" value="1"/>
</dbReference>
<protein>
    <submittedName>
        <fullName evidence="5">SDR family NAD(P)-dependent oxidoreductase</fullName>
    </submittedName>
</protein>
<sequence>MNLSNNTVLLTGGASGIGLALAQRLRQAGSEVIICGRRADKLREAQQQVPGLHIYETDLAEPIERAALTRRVVADFPALNVLINNAGIQNRFQVADLGPDLAAWETQRQEIAINFEAPIHLSALLLPHLRQQANATIINVSSGLAFAPMAAAPIYSATKAAVHSFTMSLRQQLADTGVQVLEIVPPGVNTDLGGPGLHTWAVPVDEFADSIVARLAAGEEEVGYGTSESIRLGSRADIDARFKQMNARRD</sequence>
<evidence type="ECO:0000256" key="3">
    <source>
        <dbReference type="RuleBase" id="RU000363"/>
    </source>
</evidence>
<dbReference type="GO" id="GO:0016020">
    <property type="term" value="C:membrane"/>
    <property type="evidence" value="ECO:0007669"/>
    <property type="project" value="TreeGrafter"/>
</dbReference>
<feature type="domain" description="Ketoreductase" evidence="4">
    <location>
        <begin position="6"/>
        <end position="176"/>
    </location>
</feature>
<organism evidence="5 6">
    <name type="scientific">Hymenobacter setariae</name>
    <dbReference type="NCBI Taxonomy" id="2594794"/>
    <lineage>
        <taxon>Bacteria</taxon>
        <taxon>Pseudomonadati</taxon>
        <taxon>Bacteroidota</taxon>
        <taxon>Cytophagia</taxon>
        <taxon>Cytophagales</taxon>
        <taxon>Hymenobacteraceae</taxon>
        <taxon>Hymenobacter</taxon>
    </lineage>
</organism>
<evidence type="ECO:0000256" key="2">
    <source>
        <dbReference type="ARBA" id="ARBA00023002"/>
    </source>
</evidence>
<accession>A0A558BPK6</accession>
<dbReference type="InterPro" id="IPR057326">
    <property type="entry name" value="KR_dom"/>
</dbReference>
<dbReference type="InterPro" id="IPR002347">
    <property type="entry name" value="SDR_fam"/>
</dbReference>
<comment type="caution">
    <text evidence="5">The sequence shown here is derived from an EMBL/GenBank/DDBJ whole genome shotgun (WGS) entry which is preliminary data.</text>
</comment>
<comment type="similarity">
    <text evidence="1 3">Belongs to the short-chain dehydrogenases/reductases (SDR) family.</text>
</comment>
<dbReference type="PANTHER" id="PTHR44196">
    <property type="entry name" value="DEHYDROGENASE/REDUCTASE SDR FAMILY MEMBER 7B"/>
    <property type="match status" value="1"/>
</dbReference>
<dbReference type="Proteomes" id="UP000317624">
    <property type="component" value="Unassembled WGS sequence"/>
</dbReference>
<evidence type="ECO:0000259" key="4">
    <source>
        <dbReference type="SMART" id="SM00822"/>
    </source>
</evidence>
<gene>
    <name evidence="5" type="ORF">FNT36_19610</name>
</gene>
<dbReference type="PRINTS" id="PR00080">
    <property type="entry name" value="SDRFAMILY"/>
</dbReference>
<evidence type="ECO:0000256" key="1">
    <source>
        <dbReference type="ARBA" id="ARBA00006484"/>
    </source>
</evidence>
<reference evidence="5 6" key="1">
    <citation type="submission" date="2019-07" db="EMBL/GenBank/DDBJ databases">
        <title>Hymenobacter sp. straun FUR1 Genome sequencing and assembly.</title>
        <authorList>
            <person name="Chhetri G."/>
        </authorList>
    </citation>
    <scope>NUCLEOTIDE SEQUENCE [LARGE SCALE GENOMIC DNA]</scope>
    <source>
        <strain evidence="5 6">Fur1</strain>
    </source>
</reference>
<dbReference type="SMART" id="SM00822">
    <property type="entry name" value="PKS_KR"/>
    <property type="match status" value="1"/>
</dbReference>
<dbReference type="SUPFAM" id="SSF51735">
    <property type="entry name" value="NAD(P)-binding Rossmann-fold domains"/>
    <property type="match status" value="1"/>
</dbReference>
<keyword evidence="2" id="KW-0560">Oxidoreductase</keyword>
<name>A0A558BPK6_9BACT</name>
<dbReference type="GO" id="GO:0016491">
    <property type="term" value="F:oxidoreductase activity"/>
    <property type="evidence" value="ECO:0007669"/>
    <property type="project" value="UniProtKB-KW"/>
</dbReference>
<dbReference type="PROSITE" id="PS00061">
    <property type="entry name" value="ADH_SHORT"/>
    <property type="match status" value="1"/>
</dbReference>
<keyword evidence="6" id="KW-1185">Reference proteome</keyword>
<evidence type="ECO:0000313" key="5">
    <source>
        <dbReference type="EMBL" id="TVT38403.1"/>
    </source>
</evidence>
<evidence type="ECO:0000313" key="6">
    <source>
        <dbReference type="Proteomes" id="UP000317624"/>
    </source>
</evidence>
<dbReference type="InterPro" id="IPR020904">
    <property type="entry name" value="Sc_DH/Rdtase_CS"/>
</dbReference>
<proteinExistence type="inferred from homology"/>
<dbReference type="AlphaFoldDB" id="A0A558BPK6"/>
<dbReference type="InterPro" id="IPR036291">
    <property type="entry name" value="NAD(P)-bd_dom_sf"/>
</dbReference>
<dbReference type="Gene3D" id="3.40.50.720">
    <property type="entry name" value="NAD(P)-binding Rossmann-like Domain"/>
    <property type="match status" value="1"/>
</dbReference>
<dbReference type="PRINTS" id="PR00081">
    <property type="entry name" value="GDHRDH"/>
</dbReference>
<dbReference type="EMBL" id="VMRJ01000005">
    <property type="protein sequence ID" value="TVT38403.1"/>
    <property type="molecule type" value="Genomic_DNA"/>
</dbReference>
<dbReference type="OrthoDB" id="9810734at2"/>